<evidence type="ECO:0000313" key="26">
    <source>
        <dbReference type="Proteomes" id="UP000199452"/>
    </source>
</evidence>
<evidence type="ECO:0000256" key="12">
    <source>
        <dbReference type="ARBA" id="ARBA00022840"/>
    </source>
</evidence>
<proteinExistence type="inferred from homology"/>
<dbReference type="Pfam" id="PF08245">
    <property type="entry name" value="Mur_ligase_M"/>
    <property type="match status" value="1"/>
</dbReference>
<keyword evidence="13" id="KW-0460">Magnesium</keyword>
<evidence type="ECO:0000256" key="17">
    <source>
        <dbReference type="ARBA" id="ARBA00032510"/>
    </source>
</evidence>
<evidence type="ECO:0000256" key="20">
    <source>
        <dbReference type="ARBA" id="ARBA00049035"/>
    </source>
</evidence>
<dbReference type="InterPro" id="IPR013221">
    <property type="entry name" value="Mur_ligase_cen"/>
</dbReference>
<dbReference type="InterPro" id="IPR018109">
    <property type="entry name" value="Folylpolyglutamate_synth_CS"/>
</dbReference>
<dbReference type="InterPro" id="IPR036615">
    <property type="entry name" value="Mur_ligase_C_dom_sf"/>
</dbReference>
<evidence type="ECO:0000256" key="3">
    <source>
        <dbReference type="ARBA" id="ARBA00004799"/>
    </source>
</evidence>
<comment type="catalytic activity">
    <reaction evidence="20">
        <text>(6R)-5,10-methylenetetrahydrofolyl-(gamma-L-Glu)(n) + L-glutamate + ATP = (6R)-5,10-methylenetetrahydrofolyl-(gamma-L-Glu)(n+1) + ADP + phosphate + H(+)</text>
        <dbReference type="Rhea" id="RHEA:51912"/>
        <dbReference type="Rhea" id="RHEA-COMP:13257"/>
        <dbReference type="Rhea" id="RHEA-COMP:13258"/>
        <dbReference type="ChEBI" id="CHEBI:15378"/>
        <dbReference type="ChEBI" id="CHEBI:29985"/>
        <dbReference type="ChEBI" id="CHEBI:30616"/>
        <dbReference type="ChEBI" id="CHEBI:43474"/>
        <dbReference type="ChEBI" id="CHEBI:136572"/>
        <dbReference type="ChEBI" id="CHEBI:456216"/>
        <dbReference type="EC" id="6.3.2.17"/>
    </reaction>
</comment>
<sequence length="429" mass="46993">MNYQETLEYLFNQLPMFQRQGKSAYKADLVNTLLLDEHFCHPHCQFKSIHIAGTNGKGSTSHMLASVLGAAGYKVGLYTSPHLRDFRERIKVDGVMISEESVVQFVETNKSIFEQVKPSFFEMTVALAFSYFAEQKVDVAVVEVGLGGRLDSTNIITPELCVITNIGLDHTDLLGDTIEKIAGEKAGIIKPGVPVVQGESNIAYNYVFEQKAKEQSAPYTLASDVFRVESSGLAEGGLHWFSVSRIGSEEKDFVEVDLAGDYQAKNVITVLAALDRIKDIWPNVNAESIKTGLRNAGSTTGLLGRWQVLAHNPMVVCDTGHNVDGISYVVKQLARTPHSHLHMVIGMVADKDIRGVLQLLPVDATYYFTNAAIPRAMEAEALQKLAAEFGLKGDFFTSVDEALREAKKNAKANDLVFIGGSTFVVAEVV</sequence>
<organism evidence="25 26">
    <name type="scientific">Williamwhitmania taraxaci</name>
    <dbReference type="NCBI Taxonomy" id="1640674"/>
    <lineage>
        <taxon>Bacteria</taxon>
        <taxon>Pseudomonadati</taxon>
        <taxon>Bacteroidota</taxon>
        <taxon>Bacteroidia</taxon>
        <taxon>Bacteroidales</taxon>
        <taxon>Williamwhitmaniaceae</taxon>
        <taxon>Williamwhitmania</taxon>
    </lineage>
</organism>
<evidence type="ECO:0000256" key="16">
    <source>
        <dbReference type="ARBA" id="ARBA00030592"/>
    </source>
</evidence>
<dbReference type="GO" id="GO:0005524">
    <property type="term" value="F:ATP binding"/>
    <property type="evidence" value="ECO:0007669"/>
    <property type="project" value="UniProtKB-KW"/>
</dbReference>
<evidence type="ECO:0000256" key="1">
    <source>
        <dbReference type="ARBA" id="ARBA00001946"/>
    </source>
</evidence>
<dbReference type="GO" id="GO:0046872">
    <property type="term" value="F:metal ion binding"/>
    <property type="evidence" value="ECO:0007669"/>
    <property type="project" value="UniProtKB-KW"/>
</dbReference>
<dbReference type="AlphaFoldDB" id="A0A1G6GR65"/>
<evidence type="ECO:0000256" key="21">
    <source>
        <dbReference type="ARBA" id="ARBA00049161"/>
    </source>
</evidence>
<dbReference type="Proteomes" id="UP000199452">
    <property type="component" value="Unassembled WGS sequence"/>
</dbReference>
<dbReference type="Gene3D" id="3.90.190.20">
    <property type="entry name" value="Mur ligase, C-terminal domain"/>
    <property type="match status" value="1"/>
</dbReference>
<comment type="function">
    <text evidence="2">Functions in two distinct reactions of the de novo folate biosynthetic pathway. Catalyzes the addition of a glutamate residue to dihydropteroate (7,8-dihydropteroate or H2Pte) to form dihydrofolate (7,8-dihydrofolate monoglutamate or H2Pte-Glu). Also catalyzes successive additions of L-glutamate to tetrahydrofolate or 10-formyltetrahydrofolate or 5,10-methylenetetrahydrofolate, leading to folylpolyglutamate derivatives.</text>
</comment>
<evidence type="ECO:0000256" key="10">
    <source>
        <dbReference type="ARBA" id="ARBA00022723"/>
    </source>
</evidence>
<dbReference type="NCBIfam" id="TIGR01499">
    <property type="entry name" value="folC"/>
    <property type="match status" value="1"/>
</dbReference>
<dbReference type="STRING" id="1640674.SAMN05216323_100350"/>
<dbReference type="PROSITE" id="PS01011">
    <property type="entry name" value="FOLYLPOLYGLU_SYNT_1"/>
    <property type="match status" value="1"/>
</dbReference>
<dbReference type="PANTHER" id="PTHR11136">
    <property type="entry name" value="FOLYLPOLYGLUTAMATE SYNTHASE-RELATED"/>
    <property type="match status" value="1"/>
</dbReference>
<evidence type="ECO:0000256" key="8">
    <source>
        <dbReference type="ARBA" id="ARBA00019357"/>
    </source>
</evidence>
<evidence type="ECO:0000256" key="6">
    <source>
        <dbReference type="ARBA" id="ARBA00013023"/>
    </source>
</evidence>
<evidence type="ECO:0000259" key="24">
    <source>
        <dbReference type="Pfam" id="PF08245"/>
    </source>
</evidence>
<dbReference type="GO" id="GO:0004326">
    <property type="term" value="F:tetrahydrofolylpolyglutamate synthase activity"/>
    <property type="evidence" value="ECO:0007669"/>
    <property type="project" value="UniProtKB-EC"/>
</dbReference>
<comment type="similarity">
    <text evidence="5 22">Belongs to the folylpolyglutamate synthase family.</text>
</comment>
<dbReference type="InterPro" id="IPR036565">
    <property type="entry name" value="Mur-like_cat_sf"/>
</dbReference>
<comment type="pathway">
    <text evidence="3">Cofactor biosynthesis; tetrahydrofolate biosynthesis; 7,8-dihydrofolate from 2-amino-4-hydroxy-6-hydroxymethyl-7,8-dihydropteridine diphosphate and 4-aminobenzoate: step 2/2.</text>
</comment>
<dbReference type="InterPro" id="IPR004101">
    <property type="entry name" value="Mur_ligase_C"/>
</dbReference>
<keyword evidence="9 22" id="KW-0436">Ligase</keyword>
<evidence type="ECO:0000256" key="4">
    <source>
        <dbReference type="ARBA" id="ARBA00005150"/>
    </source>
</evidence>
<protein>
    <recommendedName>
        <fullName evidence="8">Dihydrofolate synthase/folylpolyglutamate synthase</fullName>
        <ecNumber evidence="6">6.3.2.12</ecNumber>
        <ecNumber evidence="7">6.3.2.17</ecNumber>
    </recommendedName>
    <alternativeName>
        <fullName evidence="17">Folylpoly-gamma-glutamate synthetase-dihydrofolate synthetase</fullName>
    </alternativeName>
    <alternativeName>
        <fullName evidence="15">Folylpolyglutamate synthetase</fullName>
    </alternativeName>
    <alternativeName>
        <fullName evidence="16">Tetrahydrofolylpolyglutamate synthase</fullName>
    </alternativeName>
</protein>
<dbReference type="GO" id="GO:0046656">
    <property type="term" value="P:folic acid biosynthetic process"/>
    <property type="evidence" value="ECO:0007669"/>
    <property type="project" value="UniProtKB-KW"/>
</dbReference>
<dbReference type="GO" id="GO:0008841">
    <property type="term" value="F:dihydrofolate synthase activity"/>
    <property type="evidence" value="ECO:0007669"/>
    <property type="project" value="UniProtKB-EC"/>
</dbReference>
<evidence type="ECO:0000256" key="19">
    <source>
        <dbReference type="ARBA" id="ARBA00047808"/>
    </source>
</evidence>
<dbReference type="InterPro" id="IPR001645">
    <property type="entry name" value="Folylpolyglutamate_synth"/>
</dbReference>
<gene>
    <name evidence="25" type="ORF">SAMN05216323_100350</name>
</gene>
<evidence type="ECO:0000256" key="5">
    <source>
        <dbReference type="ARBA" id="ARBA00008276"/>
    </source>
</evidence>
<dbReference type="RefSeq" id="WP_092434681.1">
    <property type="nucleotide sequence ID" value="NZ_FMYP01000003.1"/>
</dbReference>
<dbReference type="EC" id="6.3.2.12" evidence="6"/>
<evidence type="ECO:0000256" key="22">
    <source>
        <dbReference type="PIRNR" id="PIRNR001563"/>
    </source>
</evidence>
<name>A0A1G6GR65_9BACT</name>
<reference evidence="25 26" key="1">
    <citation type="submission" date="2016-09" db="EMBL/GenBank/DDBJ databases">
        <authorList>
            <person name="Capua I."/>
            <person name="De Benedictis P."/>
            <person name="Joannis T."/>
            <person name="Lombin L.H."/>
            <person name="Cattoli G."/>
        </authorList>
    </citation>
    <scope>NUCLEOTIDE SEQUENCE [LARGE SCALE GENOMIC DNA]</scope>
    <source>
        <strain evidence="25 26">A7P-90m</strain>
    </source>
</reference>
<feature type="domain" description="Mur ligase C-terminal" evidence="23">
    <location>
        <begin position="304"/>
        <end position="421"/>
    </location>
</feature>
<comment type="pathway">
    <text evidence="4">Cofactor biosynthesis; tetrahydrofolylpolyglutamate biosynthesis.</text>
</comment>
<dbReference type="Pfam" id="PF02875">
    <property type="entry name" value="Mur_ligase_C"/>
    <property type="match status" value="1"/>
</dbReference>
<evidence type="ECO:0000256" key="18">
    <source>
        <dbReference type="ARBA" id="ARBA00047493"/>
    </source>
</evidence>
<dbReference type="EC" id="6.3.2.17" evidence="7"/>
<evidence type="ECO:0000256" key="7">
    <source>
        <dbReference type="ARBA" id="ARBA00013025"/>
    </source>
</evidence>
<dbReference type="OrthoDB" id="9809356at2"/>
<dbReference type="SUPFAM" id="SSF53244">
    <property type="entry name" value="MurD-like peptide ligases, peptide-binding domain"/>
    <property type="match status" value="1"/>
</dbReference>
<dbReference type="SUPFAM" id="SSF53623">
    <property type="entry name" value="MurD-like peptide ligases, catalytic domain"/>
    <property type="match status" value="1"/>
</dbReference>
<comment type="catalytic activity">
    <reaction evidence="21">
        <text>7,8-dihydropteroate + L-glutamate + ATP = 7,8-dihydrofolate + ADP + phosphate + H(+)</text>
        <dbReference type="Rhea" id="RHEA:23584"/>
        <dbReference type="ChEBI" id="CHEBI:15378"/>
        <dbReference type="ChEBI" id="CHEBI:17839"/>
        <dbReference type="ChEBI" id="CHEBI:29985"/>
        <dbReference type="ChEBI" id="CHEBI:30616"/>
        <dbReference type="ChEBI" id="CHEBI:43474"/>
        <dbReference type="ChEBI" id="CHEBI:57451"/>
        <dbReference type="ChEBI" id="CHEBI:456216"/>
        <dbReference type="EC" id="6.3.2.12"/>
    </reaction>
</comment>
<keyword evidence="26" id="KW-1185">Reference proteome</keyword>
<dbReference type="FunFam" id="3.40.1190.10:FF:000011">
    <property type="entry name" value="Folylpolyglutamate synthase/dihydrofolate synthase"/>
    <property type="match status" value="1"/>
</dbReference>
<evidence type="ECO:0000313" key="25">
    <source>
        <dbReference type="EMBL" id="SDB84438.1"/>
    </source>
</evidence>
<dbReference type="PROSITE" id="PS01012">
    <property type="entry name" value="FOLYLPOLYGLU_SYNT_2"/>
    <property type="match status" value="1"/>
</dbReference>
<feature type="domain" description="Mur ligase central" evidence="24">
    <location>
        <begin position="51"/>
        <end position="273"/>
    </location>
</feature>
<keyword evidence="11 22" id="KW-0547">Nucleotide-binding</keyword>
<evidence type="ECO:0000256" key="15">
    <source>
        <dbReference type="ARBA" id="ARBA00030048"/>
    </source>
</evidence>
<evidence type="ECO:0000256" key="9">
    <source>
        <dbReference type="ARBA" id="ARBA00022598"/>
    </source>
</evidence>
<accession>A0A1G6GR65</accession>
<comment type="catalytic activity">
    <reaction evidence="19">
        <text>10-formyltetrahydrofolyl-(gamma-L-Glu)(n) + L-glutamate + ATP = 10-formyltetrahydrofolyl-(gamma-L-Glu)(n+1) + ADP + phosphate + H(+)</text>
        <dbReference type="Rhea" id="RHEA:51904"/>
        <dbReference type="Rhea" id="RHEA-COMP:13088"/>
        <dbReference type="Rhea" id="RHEA-COMP:14300"/>
        <dbReference type="ChEBI" id="CHEBI:15378"/>
        <dbReference type="ChEBI" id="CHEBI:29985"/>
        <dbReference type="ChEBI" id="CHEBI:30616"/>
        <dbReference type="ChEBI" id="CHEBI:43474"/>
        <dbReference type="ChEBI" id="CHEBI:134413"/>
        <dbReference type="ChEBI" id="CHEBI:456216"/>
        <dbReference type="EC" id="6.3.2.17"/>
    </reaction>
</comment>
<dbReference type="GO" id="GO:0005737">
    <property type="term" value="C:cytoplasm"/>
    <property type="evidence" value="ECO:0007669"/>
    <property type="project" value="TreeGrafter"/>
</dbReference>
<keyword evidence="12 22" id="KW-0067">ATP-binding</keyword>
<keyword evidence="14" id="KW-0289">Folate biosynthesis</keyword>
<evidence type="ECO:0000256" key="14">
    <source>
        <dbReference type="ARBA" id="ARBA00022909"/>
    </source>
</evidence>
<keyword evidence="10" id="KW-0479">Metal-binding</keyword>
<comment type="cofactor">
    <cofactor evidence="1">
        <name>Mg(2+)</name>
        <dbReference type="ChEBI" id="CHEBI:18420"/>
    </cofactor>
</comment>
<dbReference type="PIRSF" id="PIRSF001563">
    <property type="entry name" value="Folylpolyglu_synth"/>
    <property type="match status" value="1"/>
</dbReference>
<dbReference type="Gene3D" id="3.40.1190.10">
    <property type="entry name" value="Mur-like, catalytic domain"/>
    <property type="match status" value="1"/>
</dbReference>
<comment type="catalytic activity">
    <reaction evidence="18">
        <text>(6S)-5,6,7,8-tetrahydrofolyl-(gamma-L-Glu)(n) + L-glutamate + ATP = (6S)-5,6,7,8-tetrahydrofolyl-(gamma-L-Glu)(n+1) + ADP + phosphate + H(+)</text>
        <dbReference type="Rhea" id="RHEA:10580"/>
        <dbReference type="Rhea" id="RHEA-COMP:14738"/>
        <dbReference type="Rhea" id="RHEA-COMP:14740"/>
        <dbReference type="ChEBI" id="CHEBI:15378"/>
        <dbReference type="ChEBI" id="CHEBI:29985"/>
        <dbReference type="ChEBI" id="CHEBI:30616"/>
        <dbReference type="ChEBI" id="CHEBI:43474"/>
        <dbReference type="ChEBI" id="CHEBI:141005"/>
        <dbReference type="ChEBI" id="CHEBI:456216"/>
        <dbReference type="EC" id="6.3.2.17"/>
    </reaction>
</comment>
<evidence type="ECO:0000259" key="23">
    <source>
        <dbReference type="Pfam" id="PF02875"/>
    </source>
</evidence>
<evidence type="ECO:0000256" key="2">
    <source>
        <dbReference type="ARBA" id="ARBA00002714"/>
    </source>
</evidence>
<evidence type="ECO:0000256" key="13">
    <source>
        <dbReference type="ARBA" id="ARBA00022842"/>
    </source>
</evidence>
<dbReference type="EMBL" id="FMYP01000003">
    <property type="protein sequence ID" value="SDB84438.1"/>
    <property type="molecule type" value="Genomic_DNA"/>
</dbReference>
<evidence type="ECO:0000256" key="11">
    <source>
        <dbReference type="ARBA" id="ARBA00022741"/>
    </source>
</evidence>
<dbReference type="PANTHER" id="PTHR11136:SF0">
    <property type="entry name" value="DIHYDROFOLATE SYNTHETASE-RELATED"/>
    <property type="match status" value="1"/>
</dbReference>